<comment type="caution">
    <text evidence="9">The sequence shown here is derived from an EMBL/GenBank/DDBJ whole genome shotgun (WGS) entry which is preliminary data.</text>
</comment>
<feature type="compositionally biased region" description="Basic and acidic residues" evidence="7">
    <location>
        <begin position="89"/>
        <end position="102"/>
    </location>
</feature>
<evidence type="ECO:0000256" key="6">
    <source>
        <dbReference type="ARBA" id="ARBA00023242"/>
    </source>
</evidence>
<feature type="compositionally biased region" description="Low complexity" evidence="7">
    <location>
        <begin position="55"/>
        <end position="65"/>
    </location>
</feature>
<feature type="domain" description="Histone deacetylase complex subunit SAP130 C-terminal" evidence="8">
    <location>
        <begin position="682"/>
        <end position="1088"/>
    </location>
</feature>
<dbReference type="AlphaFoldDB" id="A0A1V4K4G9"/>
<gene>
    <name evidence="9" type="primary">SAP130</name>
    <name evidence="9" type="ORF">AV530_005138</name>
</gene>
<dbReference type="PANTHER" id="PTHR13497:SF3">
    <property type="entry name" value="HISTONE DEACETYLASE COMPLEX SUBUNIT SAP130"/>
    <property type="match status" value="1"/>
</dbReference>
<evidence type="ECO:0000256" key="5">
    <source>
        <dbReference type="ARBA" id="ARBA00023163"/>
    </source>
</evidence>
<evidence type="ECO:0000313" key="10">
    <source>
        <dbReference type="Proteomes" id="UP000190648"/>
    </source>
</evidence>
<feature type="region of interest" description="Disordered" evidence="7">
    <location>
        <begin position="336"/>
        <end position="362"/>
    </location>
</feature>
<keyword evidence="5" id="KW-0804">Transcription</keyword>
<feature type="region of interest" description="Disordered" evidence="7">
    <location>
        <begin position="40"/>
        <end position="117"/>
    </location>
</feature>
<dbReference type="InterPro" id="IPR031963">
    <property type="entry name" value="SAP130_C"/>
</dbReference>
<organism evidence="9 10">
    <name type="scientific">Patagioenas fasciata monilis</name>
    <dbReference type="NCBI Taxonomy" id="372326"/>
    <lineage>
        <taxon>Eukaryota</taxon>
        <taxon>Metazoa</taxon>
        <taxon>Chordata</taxon>
        <taxon>Craniata</taxon>
        <taxon>Vertebrata</taxon>
        <taxon>Euteleostomi</taxon>
        <taxon>Archelosauria</taxon>
        <taxon>Archosauria</taxon>
        <taxon>Dinosauria</taxon>
        <taxon>Saurischia</taxon>
        <taxon>Theropoda</taxon>
        <taxon>Coelurosauria</taxon>
        <taxon>Aves</taxon>
        <taxon>Neognathae</taxon>
        <taxon>Neoaves</taxon>
        <taxon>Columbimorphae</taxon>
        <taxon>Columbiformes</taxon>
        <taxon>Columbidae</taxon>
        <taxon>Patagioenas</taxon>
    </lineage>
</organism>
<name>A0A1V4K4G9_PATFA</name>
<comment type="subcellular location">
    <subcellularLocation>
        <location evidence="1">Nucleus</location>
    </subcellularLocation>
</comment>
<feature type="compositionally biased region" description="Low complexity" evidence="7">
    <location>
        <begin position="672"/>
        <end position="690"/>
    </location>
</feature>
<evidence type="ECO:0000256" key="1">
    <source>
        <dbReference type="ARBA" id="ARBA00004123"/>
    </source>
</evidence>
<comment type="similarity">
    <text evidence="2">Belongs to the SAP130 family.</text>
</comment>
<dbReference type="OrthoDB" id="10048604at2759"/>
<reference evidence="9 10" key="1">
    <citation type="submission" date="2016-02" db="EMBL/GenBank/DDBJ databases">
        <title>Band-tailed pigeon sequencing and assembly.</title>
        <authorList>
            <person name="Soares A.E."/>
            <person name="Novak B.J."/>
            <person name="Rice E.S."/>
            <person name="O'Connell B."/>
            <person name="Chang D."/>
            <person name="Weber S."/>
            <person name="Shapiro B."/>
        </authorList>
    </citation>
    <scope>NUCLEOTIDE SEQUENCE [LARGE SCALE GENOMIC DNA]</scope>
    <source>
        <strain evidence="9">BTP2013</strain>
        <tissue evidence="9">Blood</tissue>
    </source>
</reference>
<keyword evidence="10" id="KW-1185">Reference proteome</keyword>
<proteinExistence type="inferred from homology"/>
<evidence type="ECO:0000256" key="2">
    <source>
        <dbReference type="ARBA" id="ARBA00007859"/>
    </source>
</evidence>
<evidence type="ECO:0000256" key="3">
    <source>
        <dbReference type="ARBA" id="ARBA00022491"/>
    </source>
</evidence>
<accession>A0A1V4K4G9</accession>
<dbReference type="Pfam" id="PF16014">
    <property type="entry name" value="SAP130_C"/>
    <property type="match status" value="1"/>
</dbReference>
<protein>
    <submittedName>
        <fullName evidence="9">Histone deacetylase complex subunit SAP130 isoform B</fullName>
    </submittedName>
</protein>
<dbReference type="GO" id="GO:0000122">
    <property type="term" value="P:negative regulation of transcription by RNA polymerase II"/>
    <property type="evidence" value="ECO:0007669"/>
    <property type="project" value="TreeGrafter"/>
</dbReference>
<dbReference type="STRING" id="372326.A0A1V4K4G9"/>
<feature type="region of interest" description="Disordered" evidence="7">
    <location>
        <begin position="876"/>
        <end position="928"/>
    </location>
</feature>
<dbReference type="GO" id="GO:0070822">
    <property type="term" value="C:Sin3-type complex"/>
    <property type="evidence" value="ECO:0007669"/>
    <property type="project" value="TreeGrafter"/>
</dbReference>
<feature type="compositionally biased region" description="Polar residues" evidence="7">
    <location>
        <begin position="336"/>
        <end position="348"/>
    </location>
</feature>
<dbReference type="EMBL" id="LSYS01004732">
    <property type="protein sequence ID" value="OPJ79245.1"/>
    <property type="molecule type" value="Genomic_DNA"/>
</dbReference>
<feature type="region of interest" description="Disordered" evidence="7">
    <location>
        <begin position="605"/>
        <end position="636"/>
    </location>
</feature>
<evidence type="ECO:0000259" key="8">
    <source>
        <dbReference type="Pfam" id="PF16014"/>
    </source>
</evidence>
<keyword evidence="4" id="KW-0805">Transcription regulation</keyword>
<dbReference type="PANTHER" id="PTHR13497">
    <property type="entry name" value="HISTONE DEACETYLASE COMPLEX SUBUNIT SAP130"/>
    <property type="match status" value="1"/>
</dbReference>
<feature type="compositionally biased region" description="Low complexity" evidence="7">
    <location>
        <begin position="626"/>
        <end position="636"/>
    </location>
</feature>
<sequence length="1105" mass="116670">MASPERLCSFGFRWPIRHWQLRRRKRSSVLRRRLLCGGCRGTPRAQAEMSSQQFPRSGAPSAGLGPAPPPIPTSGSAGLIAPAAAVSDESSRDSEVAPREHVGPGGSIQPREEKQEPVVVRPYPQVQMLTQHHPVQSGAPVTVTAPPAHLTPAVPLSFSDGLMKPPLKPTMPSRPIAPAPPSTLSAPTKVPGQVTVTMESNIPQAPTIPVATISGQQGHPSNLHHIMATNVQMSIIRSSAPGPPLHIGASHLPRGAAAAAVMSSSKVTTVLRPASQLPNAATAQPAVQHIIHQPIQSRPPVTTSSTIPPAVVATVSATRAQSPVITTTAAHAAESTLSRPTLSIQQHPPSAAISIQRPAQPRDTATRITLPSHPAIGTQKPQLHTMAQKTIFSTGTPVAAATVAPILATNTIASATTAGSVSHTQAPTSTIVTMTMPSHSSHATAVTTSNIPVAKVVPQQITHTSPRIQSDYTAERSNLIPLSSHRASPNPVAMETRNDNRQSVPVQFQYFLPTYPPSAYPLTAHTYTPITSSVSTIRQYPVSAQAPNSAITAQTGVGVASTVHLNPMQLMTVDASHARHIQGIQPAPISAQGIQPAPISAQGIQPAPIGTQGLHPAAPIGTQGLQPAPISAQQPQADTKTSAVVLADGATIVANPISNTFNTASAATTVVQTHSQSASAPAQGSSPRPSILRKKPTTDGLAVRKSLIPPQPPEVAGTRVESAMRSTSGSPRPAGAKPKPEIHVSMATPVTVSMEAVSNQGGEQPTIAVPPTSQQPPSAIPTIIAAASPTSQPAAALSTMPGAVPAAPPTSTTIVAAPAPPSTMSGALSAVLGPAVPEIKIKEEVEPMDIMRPVSAVPPLTTSTVSPSLALLANNLSMPPSDLPPGASPRKKPRKQQHVISTEEGDMMETNSTDDEKSTAKSLLVKAEKRKSPPKEYIDEEGVRYVPVRPRPPITLLRHYRNPWKAAYHHFQRYSDVRVKEEKKAMLQEIANQKGVSCRAQGWKVHLCAAQLLQLTNLEHDVYERLTALQEGLIPKKKAATDDDLHRINELIQGNMQRCKLVMDQINEARDSMLKVLDHKDRVLKLLNKNGTVKKVSKLKRKEKV</sequence>
<evidence type="ECO:0000256" key="7">
    <source>
        <dbReference type="SAM" id="MobiDB-lite"/>
    </source>
</evidence>
<evidence type="ECO:0000256" key="4">
    <source>
        <dbReference type="ARBA" id="ARBA00023015"/>
    </source>
</evidence>
<keyword evidence="3" id="KW-0678">Repressor</keyword>
<evidence type="ECO:0000313" key="9">
    <source>
        <dbReference type="EMBL" id="OPJ79245.1"/>
    </source>
</evidence>
<dbReference type="Proteomes" id="UP000190648">
    <property type="component" value="Unassembled WGS sequence"/>
</dbReference>
<feature type="region of interest" description="Disordered" evidence="7">
    <location>
        <begin position="672"/>
        <end position="740"/>
    </location>
</feature>
<dbReference type="InterPro" id="IPR024137">
    <property type="entry name" value="His_deAcase_cplx_SAP130"/>
</dbReference>
<keyword evidence="6" id="KW-0539">Nucleus</keyword>